<reference evidence="9 10" key="1">
    <citation type="submission" date="2020-08" db="EMBL/GenBank/DDBJ databases">
        <title>Genome public.</title>
        <authorList>
            <person name="Liu C."/>
            <person name="Sun Q."/>
        </authorList>
    </citation>
    <scope>NUCLEOTIDE SEQUENCE [LARGE SCALE GENOMIC DNA]</scope>
    <source>
        <strain evidence="9 10">NSJ-36</strain>
    </source>
</reference>
<keyword evidence="6 8" id="KW-1133">Transmembrane helix</keyword>
<evidence type="ECO:0000256" key="7">
    <source>
        <dbReference type="ARBA" id="ARBA00023136"/>
    </source>
</evidence>
<feature type="transmembrane region" description="Helical" evidence="8">
    <location>
        <begin position="275"/>
        <end position="298"/>
    </location>
</feature>
<evidence type="ECO:0000313" key="9">
    <source>
        <dbReference type="EMBL" id="MBC5663776.1"/>
    </source>
</evidence>
<gene>
    <name evidence="9" type="ORF">H8S07_00540</name>
</gene>
<comment type="similarity">
    <text evidence="2">Belongs to the autoinducer-2 exporter (AI-2E) (TC 2.A.86) family.</text>
</comment>
<dbReference type="Pfam" id="PF01594">
    <property type="entry name" value="AI-2E_transport"/>
    <property type="match status" value="1"/>
</dbReference>
<dbReference type="Proteomes" id="UP000647235">
    <property type="component" value="Unassembled WGS sequence"/>
</dbReference>
<dbReference type="InterPro" id="IPR002549">
    <property type="entry name" value="AI-2E-like"/>
</dbReference>
<feature type="transmembrane region" description="Helical" evidence="8">
    <location>
        <begin position="45"/>
        <end position="62"/>
    </location>
</feature>
<name>A0ABR7ER02_9FIRM</name>
<keyword evidence="5 8" id="KW-0812">Transmembrane</keyword>
<feature type="transmembrane region" description="Helical" evidence="8">
    <location>
        <begin position="305"/>
        <end position="326"/>
    </location>
</feature>
<protein>
    <submittedName>
        <fullName evidence="9">AI-2E family transporter</fullName>
    </submittedName>
</protein>
<feature type="transmembrane region" description="Helical" evidence="8">
    <location>
        <begin position="393"/>
        <end position="411"/>
    </location>
</feature>
<feature type="transmembrane region" description="Helical" evidence="8">
    <location>
        <begin position="332"/>
        <end position="353"/>
    </location>
</feature>
<evidence type="ECO:0000256" key="2">
    <source>
        <dbReference type="ARBA" id="ARBA00009773"/>
    </source>
</evidence>
<evidence type="ECO:0000256" key="6">
    <source>
        <dbReference type="ARBA" id="ARBA00022989"/>
    </source>
</evidence>
<sequence length="493" mass="55380">MCICAKKRNNYMSENEKKERETYYNSKPRLGGNGPSKIRQQFNRGMTYFLVIAASLAFYFALLRFRHIFNVLWKVYDVLKPIIYGAVIAYLLNPIVKRVDKRLIPVLEKKVTKPGRAQNISRSVGVFTSLIILGALISALCNLLIPELYVSIRDMIYTLPGQLNHMVSSLNNIKMDDSTTGSIVKTAIEQGTTMLQNWLRNDLLGKVNELMSNLTVGVLNFLGEVVNFLIGVIVSIYILFSKELFAKQCKKIVYAVLPIRHANLLLHLTTKSNEIFGGFIIGKIIDSAIIGVLCFFGLSILNMPYTLLVSVIVGVTNVIPFFGPYIGAVPSAILIMLDSPIKGLYFLIFILVLQQFDGNILGPKILGNSTGLSAFWVIVAILLGGGLFGFPGMLMGVPTFAVIYYIVQMLVSSKLEQKMLPKNTEAYDQYSYVDNAGQYVHSSQEHVHATQEYKYPEHSAVHMEHFGHMETFDAKIRPKKKDDQEENHKKDNK</sequence>
<evidence type="ECO:0000313" key="10">
    <source>
        <dbReference type="Proteomes" id="UP000647235"/>
    </source>
</evidence>
<dbReference type="PANTHER" id="PTHR21716:SF53">
    <property type="entry name" value="PERMEASE PERM-RELATED"/>
    <property type="match status" value="1"/>
</dbReference>
<keyword evidence="7 8" id="KW-0472">Membrane</keyword>
<evidence type="ECO:0000256" key="5">
    <source>
        <dbReference type="ARBA" id="ARBA00022692"/>
    </source>
</evidence>
<feature type="transmembrane region" description="Helical" evidence="8">
    <location>
        <begin position="120"/>
        <end position="145"/>
    </location>
</feature>
<keyword evidence="3" id="KW-0813">Transport</keyword>
<comment type="subcellular location">
    <subcellularLocation>
        <location evidence="1">Cell membrane</location>
        <topology evidence="1">Multi-pass membrane protein</topology>
    </subcellularLocation>
</comment>
<organism evidence="9 10">
    <name type="scientific">Dorea hominis</name>
    <dbReference type="NCBI Taxonomy" id="2763040"/>
    <lineage>
        <taxon>Bacteria</taxon>
        <taxon>Bacillati</taxon>
        <taxon>Bacillota</taxon>
        <taxon>Clostridia</taxon>
        <taxon>Lachnospirales</taxon>
        <taxon>Lachnospiraceae</taxon>
        <taxon>Dorea</taxon>
    </lineage>
</organism>
<proteinExistence type="inferred from homology"/>
<comment type="caution">
    <text evidence="9">The sequence shown here is derived from an EMBL/GenBank/DDBJ whole genome shotgun (WGS) entry which is preliminary data.</text>
</comment>
<evidence type="ECO:0000256" key="4">
    <source>
        <dbReference type="ARBA" id="ARBA00022475"/>
    </source>
</evidence>
<feature type="transmembrane region" description="Helical" evidence="8">
    <location>
        <begin position="365"/>
        <end position="387"/>
    </location>
</feature>
<keyword evidence="10" id="KW-1185">Reference proteome</keyword>
<evidence type="ECO:0000256" key="3">
    <source>
        <dbReference type="ARBA" id="ARBA00022448"/>
    </source>
</evidence>
<feature type="transmembrane region" description="Helical" evidence="8">
    <location>
        <begin position="218"/>
        <end position="240"/>
    </location>
</feature>
<dbReference type="EMBL" id="JACOOY010000001">
    <property type="protein sequence ID" value="MBC5663776.1"/>
    <property type="molecule type" value="Genomic_DNA"/>
</dbReference>
<keyword evidence="4" id="KW-1003">Cell membrane</keyword>
<evidence type="ECO:0000256" key="1">
    <source>
        <dbReference type="ARBA" id="ARBA00004651"/>
    </source>
</evidence>
<dbReference type="PANTHER" id="PTHR21716">
    <property type="entry name" value="TRANSMEMBRANE PROTEIN"/>
    <property type="match status" value="1"/>
</dbReference>
<accession>A0ABR7ER02</accession>
<evidence type="ECO:0000256" key="8">
    <source>
        <dbReference type="SAM" id="Phobius"/>
    </source>
</evidence>